<evidence type="ECO:0000313" key="11">
    <source>
        <dbReference type="EMBL" id="CAB4219952.1"/>
    </source>
</evidence>
<evidence type="ECO:0000259" key="1">
    <source>
        <dbReference type="Pfam" id="PF01464"/>
    </source>
</evidence>
<evidence type="ECO:0000313" key="4">
    <source>
        <dbReference type="EMBL" id="CAB4150757.1"/>
    </source>
</evidence>
<evidence type="ECO:0000313" key="7">
    <source>
        <dbReference type="EMBL" id="CAB4179521.1"/>
    </source>
</evidence>
<organism evidence="2">
    <name type="scientific">uncultured Caudovirales phage</name>
    <dbReference type="NCBI Taxonomy" id="2100421"/>
    <lineage>
        <taxon>Viruses</taxon>
        <taxon>Duplodnaviria</taxon>
        <taxon>Heunggongvirae</taxon>
        <taxon>Uroviricota</taxon>
        <taxon>Caudoviricetes</taxon>
        <taxon>Peduoviridae</taxon>
        <taxon>Maltschvirus</taxon>
        <taxon>Maltschvirus maltsch</taxon>
    </lineage>
</organism>
<dbReference type="EMBL" id="LR797434">
    <property type="protein sequence ID" value="CAB4216239.1"/>
    <property type="molecule type" value="Genomic_DNA"/>
</dbReference>
<evidence type="ECO:0000313" key="8">
    <source>
        <dbReference type="EMBL" id="CAB4188212.1"/>
    </source>
</evidence>
<evidence type="ECO:0000313" key="9">
    <source>
        <dbReference type="EMBL" id="CAB4191991.1"/>
    </source>
</evidence>
<evidence type="ECO:0000313" key="12">
    <source>
        <dbReference type="EMBL" id="CAB5230645.1"/>
    </source>
</evidence>
<evidence type="ECO:0000313" key="2">
    <source>
        <dbReference type="EMBL" id="CAB4135688.1"/>
    </source>
</evidence>
<feature type="domain" description="Transglycosylase SLT" evidence="1">
    <location>
        <begin position="75"/>
        <end position="173"/>
    </location>
</feature>
<evidence type="ECO:0000313" key="6">
    <source>
        <dbReference type="EMBL" id="CAB4174463.1"/>
    </source>
</evidence>
<dbReference type="InterPro" id="IPR023346">
    <property type="entry name" value="Lysozyme-like_dom_sf"/>
</dbReference>
<dbReference type="Pfam" id="PF01464">
    <property type="entry name" value="SLT"/>
    <property type="match status" value="1"/>
</dbReference>
<dbReference type="EMBL" id="LR796709">
    <property type="protein sequence ID" value="CAB4161570.1"/>
    <property type="molecule type" value="Genomic_DNA"/>
</dbReference>
<dbReference type="EMBL" id="LR796917">
    <property type="protein sequence ID" value="CAB4174463.1"/>
    <property type="molecule type" value="Genomic_DNA"/>
</dbReference>
<evidence type="ECO:0000313" key="5">
    <source>
        <dbReference type="EMBL" id="CAB4161570.1"/>
    </source>
</evidence>
<name>A0A6J5LMP5_9CAUD</name>
<dbReference type="EMBL" id="LR797180">
    <property type="protein sequence ID" value="CAB4191991.1"/>
    <property type="molecule type" value="Genomic_DNA"/>
</dbReference>
<dbReference type="EMBL" id="LR796980">
    <property type="protein sequence ID" value="CAB4179521.1"/>
    <property type="molecule type" value="Genomic_DNA"/>
</dbReference>
<dbReference type="EMBL" id="LR796548">
    <property type="protein sequence ID" value="CAB4150757.1"/>
    <property type="molecule type" value="Genomic_DNA"/>
</dbReference>
<dbReference type="EMBL" id="LR798423">
    <property type="protein sequence ID" value="CAB5230645.1"/>
    <property type="molecule type" value="Genomic_DNA"/>
</dbReference>
<dbReference type="SUPFAM" id="SSF53955">
    <property type="entry name" value="Lysozyme-like"/>
    <property type="match status" value="1"/>
</dbReference>
<evidence type="ECO:0000313" key="3">
    <source>
        <dbReference type="EMBL" id="CAB4146150.1"/>
    </source>
</evidence>
<gene>
    <name evidence="7" type="ORF">UFOVP1031_130</name>
    <name evidence="8" type="ORF">UFOVP1172_5</name>
    <name evidence="9" type="ORF">UFOVP1240_67</name>
    <name evidence="10" type="ORF">UFOVP1486_124</name>
    <name evidence="12" type="ORF">UFOVP1578_45</name>
    <name evidence="11" type="ORF">UFOVP1630_37</name>
    <name evidence="2" type="ORF">UFOVP288_84</name>
    <name evidence="3" type="ORF">UFOVP483_112</name>
    <name evidence="4" type="ORF">UFOVP573_31</name>
    <name evidence="5" type="ORF">UFOVP769_84</name>
    <name evidence="6" type="ORF">UFOVP962_52</name>
</gene>
<protein>
    <submittedName>
        <fullName evidence="2">Transglycosylase SLT domain 1</fullName>
    </submittedName>
</protein>
<reference evidence="2" key="1">
    <citation type="submission" date="2020-04" db="EMBL/GenBank/DDBJ databases">
        <authorList>
            <person name="Chiriac C."/>
            <person name="Salcher M."/>
            <person name="Ghai R."/>
            <person name="Kavagutti S V."/>
        </authorList>
    </citation>
    <scope>NUCLEOTIDE SEQUENCE</scope>
</reference>
<dbReference type="EMBL" id="LR797130">
    <property type="protein sequence ID" value="CAB4188212.1"/>
    <property type="molecule type" value="Genomic_DNA"/>
</dbReference>
<dbReference type="EMBL" id="LR796305">
    <property type="protein sequence ID" value="CAB4135688.1"/>
    <property type="molecule type" value="Genomic_DNA"/>
</dbReference>
<proteinExistence type="predicted"/>
<accession>A0A6J5LMP5</accession>
<dbReference type="EMBL" id="LR797492">
    <property type="protein sequence ID" value="CAB4219952.1"/>
    <property type="molecule type" value="Genomic_DNA"/>
</dbReference>
<dbReference type="Gene3D" id="1.10.530.10">
    <property type="match status" value="1"/>
</dbReference>
<sequence>MKTKTSISILIVSMYLGLIATIAYGANVEQGKETVNAYAFAPQIDLPSIQRDDLYIPVVKDTRVPNDETKRCPQWESKFKEYGLPVDVFSYIAWRESGCNPKAINAKFDANGNVIWTLNKDGSIDRGLVQINSSWKTVTKNVCGTSLNGLLNVDCNLLVAKYIMDNSKGKLLNWRIQN</sequence>
<dbReference type="EMBL" id="LR796461">
    <property type="protein sequence ID" value="CAB4146150.1"/>
    <property type="molecule type" value="Genomic_DNA"/>
</dbReference>
<evidence type="ECO:0000313" key="10">
    <source>
        <dbReference type="EMBL" id="CAB4216239.1"/>
    </source>
</evidence>
<dbReference type="InterPro" id="IPR008258">
    <property type="entry name" value="Transglycosylase_SLT_dom_1"/>
</dbReference>